<dbReference type="AlphaFoldDB" id="E0SP59"/>
<dbReference type="InterPro" id="IPR012676">
    <property type="entry name" value="TGS-like"/>
</dbReference>
<evidence type="ECO:0000256" key="2">
    <source>
        <dbReference type="ARBA" id="ARBA00023134"/>
    </source>
</evidence>
<keyword evidence="1" id="KW-0547">Nucleotide-binding</keyword>
<evidence type="ECO:0000313" key="6">
    <source>
        <dbReference type="Proteomes" id="UP000001304"/>
    </source>
</evidence>
<organism evidence="5 6">
    <name type="scientific">Ignisphaera aggregans (strain DSM 17230 / JCM 13409 / AQ1.S1)</name>
    <dbReference type="NCBI Taxonomy" id="583356"/>
    <lineage>
        <taxon>Archaea</taxon>
        <taxon>Thermoproteota</taxon>
        <taxon>Thermoprotei</taxon>
        <taxon>Desulfurococcales</taxon>
        <taxon>Desulfurococcaceae</taxon>
        <taxon>Ignisphaera</taxon>
    </lineage>
</organism>
<evidence type="ECO:0000259" key="4">
    <source>
        <dbReference type="PROSITE" id="PS51880"/>
    </source>
</evidence>
<reference evidence="5 6" key="1">
    <citation type="journal article" date="2010" name="Stand. Genomic Sci.">
        <title>Complete genome sequence of Ignisphaera aggregans type strain (AQ1.S1).</title>
        <authorList>
            <person name="Goker M."/>
            <person name="Held B."/>
            <person name="Lapidus A."/>
            <person name="Nolan M."/>
            <person name="Spring S."/>
            <person name="Yasawong M."/>
            <person name="Lucas S."/>
            <person name="Glavina Del Rio T."/>
            <person name="Tice H."/>
            <person name="Cheng J.F."/>
            <person name="Goodwin L."/>
            <person name="Tapia R."/>
            <person name="Pitluck S."/>
            <person name="Liolios K."/>
            <person name="Ivanova N."/>
            <person name="Mavromatis K."/>
            <person name="Mikhailova N."/>
            <person name="Pati A."/>
            <person name="Chen A."/>
            <person name="Palaniappan K."/>
            <person name="Brambilla E."/>
            <person name="Land M."/>
            <person name="Hauser L."/>
            <person name="Chang Y.J."/>
            <person name="Jeffries C.D."/>
            <person name="Brettin T."/>
            <person name="Detter J.C."/>
            <person name="Han C."/>
            <person name="Rohde M."/>
            <person name="Sikorski J."/>
            <person name="Woyke T."/>
            <person name="Bristow J."/>
            <person name="Eisen J.A."/>
            <person name="Markowitz V."/>
            <person name="Hugenholtz P."/>
            <person name="Kyrpides N.C."/>
            <person name="Klenk H.P."/>
        </authorList>
    </citation>
    <scope>NUCLEOTIDE SEQUENCE [LARGE SCALE GENOMIC DNA]</scope>
    <source>
        <strain evidence="6">DSM 17230 / JCM 13409 / AQ1.S1</strain>
    </source>
</reference>
<feature type="domain" description="TGS" evidence="4">
    <location>
        <begin position="310"/>
        <end position="384"/>
    </location>
</feature>
<accession>E0SP59</accession>
<dbReference type="EMBL" id="CP002098">
    <property type="protein sequence ID" value="ADM27986.1"/>
    <property type="molecule type" value="Genomic_DNA"/>
</dbReference>
<dbReference type="Pfam" id="PF02824">
    <property type="entry name" value="TGS"/>
    <property type="match status" value="1"/>
</dbReference>
<dbReference type="SUPFAM" id="SSF52540">
    <property type="entry name" value="P-loop containing nucleoside triphosphate hydrolases"/>
    <property type="match status" value="1"/>
</dbReference>
<dbReference type="Gene3D" id="3.10.20.30">
    <property type="match status" value="1"/>
</dbReference>
<evidence type="ECO:0000256" key="1">
    <source>
        <dbReference type="ARBA" id="ARBA00022741"/>
    </source>
</evidence>
<dbReference type="InterPro" id="IPR004095">
    <property type="entry name" value="TGS"/>
</dbReference>
<dbReference type="Pfam" id="PF16897">
    <property type="entry name" value="MMR_HSR1_Xtn"/>
    <property type="match status" value="1"/>
</dbReference>
<gene>
    <name evidence="5" type="ordered locus">Igag_1180</name>
</gene>
<dbReference type="InterPro" id="IPR027417">
    <property type="entry name" value="P-loop_NTPase"/>
</dbReference>
<keyword evidence="2" id="KW-0342">GTP-binding</keyword>
<feature type="domain" description="OBG-type G" evidence="3">
    <location>
        <begin position="83"/>
        <end position="310"/>
    </location>
</feature>
<dbReference type="Pfam" id="PF01926">
    <property type="entry name" value="MMR_HSR1"/>
    <property type="match status" value="1"/>
</dbReference>
<dbReference type="PRINTS" id="PR00326">
    <property type="entry name" value="GTP1OBG"/>
</dbReference>
<dbReference type="CDD" id="cd01666">
    <property type="entry name" value="TGS_DRG"/>
    <property type="match status" value="1"/>
</dbReference>
<dbReference type="PROSITE" id="PS51710">
    <property type="entry name" value="G_OBG"/>
    <property type="match status" value="1"/>
</dbReference>
<sequence>MVTNLPAEARAKFAKYMDAKTPEEKLKALEEFLSYVPKHKGTENLVRWARKRMAELREEIEERKRKGGSGGTYSFFVEKEGAAQVVLVGYTKSGKSSILKSLTNANVEISEIPYTTKYPVVGMLPYEDIQFQLVEAPSIIPHGGGWNNKVIGLIKNSDGIIIVLDASKNLIEEFNNISMFLKDHGVYIERPRGYAVIERGYSGGIRIVSYGVLKCTENDVIKLLNSYRIYNAIVKIYGEVDIDDIERSLFESIIYKPTLVLVNKIDLMKSREELKELMNYIPKEIPVIGVSTVTKEGLNIIGSELFRILNIVRIYTKPPTGKPAEKPLVLKKGATVLDVAKAIHKDLFEKFSYARVWGSSVKFPGQRVGGDHVVEDGDIVEINIKK</sequence>
<dbReference type="GO" id="GO:0003924">
    <property type="term" value="F:GTPase activity"/>
    <property type="evidence" value="ECO:0007669"/>
    <property type="project" value="InterPro"/>
</dbReference>
<dbReference type="PROSITE" id="PS51880">
    <property type="entry name" value="TGS"/>
    <property type="match status" value="1"/>
</dbReference>
<dbReference type="HOGENOM" id="CLU_044997_0_1_2"/>
<dbReference type="KEGG" id="iag:Igag_1180"/>
<name>E0SP59_IGNAA</name>
<dbReference type="Gene3D" id="3.40.50.300">
    <property type="entry name" value="P-loop containing nucleotide triphosphate hydrolases"/>
    <property type="match status" value="1"/>
</dbReference>
<dbReference type="GO" id="GO:0005525">
    <property type="term" value="F:GTP binding"/>
    <property type="evidence" value="ECO:0007669"/>
    <property type="project" value="UniProtKB-KW"/>
</dbReference>
<dbReference type="SUPFAM" id="SSF81271">
    <property type="entry name" value="TGS-like"/>
    <property type="match status" value="1"/>
</dbReference>
<dbReference type="InterPro" id="IPR031167">
    <property type="entry name" value="G_OBG"/>
</dbReference>
<evidence type="ECO:0000259" key="3">
    <source>
        <dbReference type="PROSITE" id="PS51710"/>
    </source>
</evidence>
<dbReference type="Proteomes" id="UP000001304">
    <property type="component" value="Chromosome"/>
</dbReference>
<dbReference type="InterPro" id="IPR045001">
    <property type="entry name" value="DRG"/>
</dbReference>
<dbReference type="BioCyc" id="IAGG583356:GHAH-1157-MONOMER"/>
<dbReference type="InterPro" id="IPR012675">
    <property type="entry name" value="Beta-grasp_dom_sf"/>
</dbReference>
<proteinExistence type="predicted"/>
<dbReference type="PANTHER" id="PTHR43127">
    <property type="entry name" value="DEVELOPMENTALLY-REGULATED GTP-BINDING PROTEIN 2"/>
    <property type="match status" value="1"/>
</dbReference>
<dbReference type="InterPro" id="IPR031662">
    <property type="entry name" value="GTP-binding_2"/>
</dbReference>
<keyword evidence="6" id="KW-1185">Reference proteome</keyword>
<protein>
    <submittedName>
        <fullName evidence="5">TGS domain protein</fullName>
    </submittedName>
</protein>
<dbReference type="STRING" id="583356.Igag_1180"/>
<dbReference type="InterPro" id="IPR006073">
    <property type="entry name" value="GTP-bd"/>
</dbReference>
<evidence type="ECO:0000313" key="5">
    <source>
        <dbReference type="EMBL" id="ADM27986.1"/>
    </source>
</evidence>